<feature type="compositionally biased region" description="Acidic residues" evidence="2">
    <location>
        <begin position="90"/>
        <end position="99"/>
    </location>
</feature>
<evidence type="ECO:0000313" key="4">
    <source>
        <dbReference type="Proteomes" id="UP001408356"/>
    </source>
</evidence>
<reference evidence="3 4" key="1">
    <citation type="journal article" date="2024" name="J. Plant Pathol.">
        <title>Sequence and assembly of the genome of Seiridium unicorne, isolate CBS 538.82, causal agent of cypress canker disease.</title>
        <authorList>
            <person name="Scali E."/>
            <person name="Rocca G.D."/>
            <person name="Danti R."/>
            <person name="Garbelotto M."/>
            <person name="Barberini S."/>
            <person name="Baroncelli R."/>
            <person name="Emiliani G."/>
        </authorList>
    </citation>
    <scope>NUCLEOTIDE SEQUENCE [LARGE SCALE GENOMIC DNA]</scope>
    <source>
        <strain evidence="3 4">BM-138-508</strain>
    </source>
</reference>
<name>A0ABR2UGU8_9PEZI</name>
<evidence type="ECO:0000256" key="1">
    <source>
        <dbReference type="ARBA" id="ARBA00007114"/>
    </source>
</evidence>
<protein>
    <submittedName>
        <fullName evidence="3">Bystin</fullName>
    </submittedName>
</protein>
<feature type="region of interest" description="Disordered" evidence="2">
    <location>
        <begin position="1"/>
        <end position="99"/>
    </location>
</feature>
<dbReference type="PANTHER" id="PTHR12821">
    <property type="entry name" value="BYSTIN"/>
    <property type="match status" value="1"/>
</dbReference>
<dbReference type="PANTHER" id="PTHR12821:SF0">
    <property type="entry name" value="BYSTIN"/>
    <property type="match status" value="1"/>
</dbReference>
<comment type="similarity">
    <text evidence="1">Belongs to the bystin family.</text>
</comment>
<gene>
    <name evidence="3" type="ORF">SUNI508_11533</name>
</gene>
<evidence type="ECO:0000256" key="2">
    <source>
        <dbReference type="SAM" id="MobiDB-lite"/>
    </source>
</evidence>
<dbReference type="InterPro" id="IPR007955">
    <property type="entry name" value="Bystin"/>
</dbReference>
<organism evidence="3 4">
    <name type="scientific">Seiridium unicorne</name>
    <dbReference type="NCBI Taxonomy" id="138068"/>
    <lineage>
        <taxon>Eukaryota</taxon>
        <taxon>Fungi</taxon>
        <taxon>Dikarya</taxon>
        <taxon>Ascomycota</taxon>
        <taxon>Pezizomycotina</taxon>
        <taxon>Sordariomycetes</taxon>
        <taxon>Xylariomycetidae</taxon>
        <taxon>Amphisphaeriales</taxon>
        <taxon>Sporocadaceae</taxon>
        <taxon>Seiridium</taxon>
    </lineage>
</organism>
<dbReference type="EMBL" id="JARVKF010000433">
    <property type="protein sequence ID" value="KAK9413837.1"/>
    <property type="molecule type" value="Genomic_DNA"/>
</dbReference>
<proteinExistence type="inferred from homology"/>
<dbReference type="Pfam" id="PF05291">
    <property type="entry name" value="Bystin"/>
    <property type="match status" value="2"/>
</dbReference>
<evidence type="ECO:0000313" key="3">
    <source>
        <dbReference type="EMBL" id="KAK9413837.1"/>
    </source>
</evidence>
<comment type="caution">
    <text evidence="3">The sequence shown here is derived from an EMBL/GenBank/DDBJ whole genome shotgun (WGS) entry which is preliminary data.</text>
</comment>
<keyword evidence="4" id="KW-1185">Reference proteome</keyword>
<accession>A0ABR2UGU8</accession>
<sequence length="506" mass="55629">MPKATTPKASQGRRHNPLADDLLATGVLKNKAPKRQSKGDDRDGDAFIDAKASSQILKLGRELADEDDVSPPRPPTESNAFGFESRFGVDEEVGPFDNDDDAWGEEEEEIVEEVEVEPQDLETYARFLGAENDPLSDHQFFSGQTQESGTAGGTQNLADIILSKIAAQESGQSSSQAAGPVDEDIELPPKVIEVYEKIGLIMSRFKSGQSALFLARSLIYLHANQADLVGKLPKPIKILPTIPNWEVILSLTRPENWTPNAVYEATRIFVSATPIVAQRFVEMVLLEKVREDIYENKKLNVHLFSSMKKSLYKPAAFFKGLLFPLVASGTCTLLEARIVSAVVVRVHIPVLHSAAALKGLCDIAAEEASAGTEGGGATNIFIKALLEKRYALPFQVIDALVFHFLRMRSLDPASVQRGDVMSEERAATHAKLPVLYHQTLLMFAERYKNEITEDQREALLDLLLTHGHPKIGPEVRKELLAGRGRGVPLEPQGPAFDNDDTMMAID</sequence>
<dbReference type="Proteomes" id="UP001408356">
    <property type="component" value="Unassembled WGS sequence"/>
</dbReference>